<keyword evidence="3" id="KW-1185">Reference proteome</keyword>
<evidence type="ECO:0000313" key="3">
    <source>
        <dbReference type="Proteomes" id="UP000321225"/>
    </source>
</evidence>
<comment type="caution">
    <text evidence="2">The sequence shown here is derived from an EMBL/GenBank/DDBJ whole genome shotgun (WGS) entry which is preliminary data.</text>
</comment>
<organism evidence="2 3">
    <name type="scientific">Microbacterium aerolatum</name>
    <dbReference type="NCBI Taxonomy" id="153731"/>
    <lineage>
        <taxon>Bacteria</taxon>
        <taxon>Bacillati</taxon>
        <taxon>Actinomycetota</taxon>
        <taxon>Actinomycetes</taxon>
        <taxon>Micrococcales</taxon>
        <taxon>Microbacteriaceae</taxon>
        <taxon>Microbacterium</taxon>
    </lineage>
</organism>
<proteinExistence type="predicted"/>
<feature type="region of interest" description="Disordered" evidence="1">
    <location>
        <begin position="124"/>
        <end position="147"/>
    </location>
</feature>
<name>A0A511AG82_9MICO</name>
<evidence type="ECO:0000313" key="2">
    <source>
        <dbReference type="EMBL" id="GEK85691.1"/>
    </source>
</evidence>
<gene>
    <name evidence="2" type="ORF">MAE01_08670</name>
</gene>
<protein>
    <submittedName>
        <fullName evidence="2">Uncharacterized protein</fullName>
    </submittedName>
</protein>
<evidence type="ECO:0000256" key="1">
    <source>
        <dbReference type="SAM" id="MobiDB-lite"/>
    </source>
</evidence>
<accession>A0A511AG82</accession>
<reference evidence="2 3" key="1">
    <citation type="submission" date="2019-07" db="EMBL/GenBank/DDBJ databases">
        <title>Whole genome shotgun sequence of Microbacterium aerolatum NBRC 103071.</title>
        <authorList>
            <person name="Hosoyama A."/>
            <person name="Uohara A."/>
            <person name="Ohji S."/>
            <person name="Ichikawa N."/>
        </authorList>
    </citation>
    <scope>NUCLEOTIDE SEQUENCE [LARGE SCALE GENOMIC DNA]</scope>
    <source>
        <strain evidence="2 3">NBRC 103071</strain>
    </source>
</reference>
<dbReference type="Proteomes" id="UP000321225">
    <property type="component" value="Unassembled WGS sequence"/>
</dbReference>
<feature type="compositionally biased region" description="Low complexity" evidence="1">
    <location>
        <begin position="125"/>
        <end position="140"/>
    </location>
</feature>
<sequence length="147" mass="15953">MALHRDEHIEAATYAGVHRALRRLRGSAVGKPCAAPRCRRLADGWGLVSHPTHFGPHPDHGRMVRWSIRIFTDYAPLCSSCNNLRDHGGSWSLCPAGHARIAWGRSGGKCRGCRRDADRRRWAARRAGATTGPAQAGEAADGLVSAL</sequence>
<dbReference type="EMBL" id="BJUW01000003">
    <property type="protein sequence ID" value="GEK85691.1"/>
    <property type="molecule type" value="Genomic_DNA"/>
</dbReference>
<dbReference type="AlphaFoldDB" id="A0A511AG82"/>